<dbReference type="Gene3D" id="2.20.25.10">
    <property type="match status" value="1"/>
</dbReference>
<comment type="caution">
    <text evidence="2">The sequence shown here is derived from an EMBL/GenBank/DDBJ whole genome shotgun (WGS) entry which is preliminary data.</text>
</comment>
<dbReference type="OrthoDB" id="60422at2759"/>
<dbReference type="AlphaFoldDB" id="A0A5C5FLK5"/>
<organism evidence="2 3">
    <name type="scientific">Rhodotorula diobovata</name>
    <dbReference type="NCBI Taxonomy" id="5288"/>
    <lineage>
        <taxon>Eukaryota</taxon>
        <taxon>Fungi</taxon>
        <taxon>Dikarya</taxon>
        <taxon>Basidiomycota</taxon>
        <taxon>Pucciniomycotina</taxon>
        <taxon>Microbotryomycetes</taxon>
        <taxon>Sporidiobolales</taxon>
        <taxon>Sporidiobolaceae</taxon>
        <taxon>Rhodotorula</taxon>
    </lineage>
</organism>
<accession>A0A5C5FLK5</accession>
<dbReference type="GO" id="GO:0006979">
    <property type="term" value="P:response to oxidative stress"/>
    <property type="evidence" value="ECO:0007669"/>
    <property type="project" value="InterPro"/>
</dbReference>
<dbReference type="PANTHER" id="PTHR33797:SF2">
    <property type="entry name" value="ORGANIC HYDROPEROXIDE RESISTANCE PROTEIN-LIKE"/>
    <property type="match status" value="1"/>
</dbReference>
<evidence type="ECO:0000256" key="1">
    <source>
        <dbReference type="ARBA" id="ARBA00007378"/>
    </source>
</evidence>
<protein>
    <submittedName>
        <fullName evidence="2">Organic hydroperoxide resistance protein</fullName>
    </submittedName>
</protein>
<sequence>MLRSTLSLARAVPRRAAFQARGIASVSPIYTTTSTSTGSRAAGLAKTESGLELKMDLPKELGGKGAQHNPEELFGAAYGTCFLSALGATHGNLNKGAKPLPKSTQVDAVVTIGKDADEKLAGFLLAVELKVHSAPLKEVGLDSAQIQKLVEEAHKMCPYSRAVEGNVAVKLTIV</sequence>
<dbReference type="InterPro" id="IPR015946">
    <property type="entry name" value="KH_dom-like_a/b"/>
</dbReference>
<comment type="similarity">
    <text evidence="1">Belongs to the OsmC/Ohr family.</text>
</comment>
<proteinExistence type="inferred from homology"/>
<dbReference type="SUPFAM" id="SSF82784">
    <property type="entry name" value="OsmC-like"/>
    <property type="match status" value="1"/>
</dbReference>
<dbReference type="Pfam" id="PF02566">
    <property type="entry name" value="OsmC"/>
    <property type="match status" value="1"/>
</dbReference>
<name>A0A5C5FLK5_9BASI</name>
<dbReference type="InterPro" id="IPR003718">
    <property type="entry name" value="OsmC/Ohr_fam"/>
</dbReference>
<dbReference type="NCBIfam" id="TIGR03561">
    <property type="entry name" value="organ_hyd_perox"/>
    <property type="match status" value="1"/>
</dbReference>
<gene>
    <name evidence="2" type="ORF">DMC30DRAFT_356935</name>
</gene>
<dbReference type="Proteomes" id="UP000311382">
    <property type="component" value="Unassembled WGS sequence"/>
</dbReference>
<evidence type="ECO:0000313" key="3">
    <source>
        <dbReference type="Proteomes" id="UP000311382"/>
    </source>
</evidence>
<reference evidence="2 3" key="1">
    <citation type="submission" date="2019-03" db="EMBL/GenBank/DDBJ databases">
        <title>Rhodosporidium diobovatum UCD-FST 08-225 genome sequencing, assembly, and annotation.</title>
        <authorList>
            <person name="Fakankun I.U."/>
            <person name="Fristensky B."/>
            <person name="Levin D.B."/>
        </authorList>
    </citation>
    <scope>NUCLEOTIDE SEQUENCE [LARGE SCALE GENOMIC DNA]</scope>
    <source>
        <strain evidence="2 3">UCD-FST 08-225</strain>
    </source>
</reference>
<dbReference type="InterPro" id="IPR019953">
    <property type="entry name" value="OHR"/>
</dbReference>
<keyword evidence="3" id="KW-1185">Reference proteome</keyword>
<dbReference type="Gene3D" id="3.30.300.20">
    <property type="match status" value="1"/>
</dbReference>
<dbReference type="InterPro" id="IPR036102">
    <property type="entry name" value="OsmC/Ohrsf"/>
</dbReference>
<dbReference type="PANTHER" id="PTHR33797">
    <property type="entry name" value="ORGANIC HYDROPEROXIDE RESISTANCE PROTEIN-LIKE"/>
    <property type="match status" value="1"/>
</dbReference>
<dbReference type="EMBL" id="SOZI01000192">
    <property type="protein sequence ID" value="TNY17555.1"/>
    <property type="molecule type" value="Genomic_DNA"/>
</dbReference>
<evidence type="ECO:0000313" key="2">
    <source>
        <dbReference type="EMBL" id="TNY17555.1"/>
    </source>
</evidence>